<name>A0A9D1A1S4_9ACTN</name>
<dbReference type="PANTHER" id="PTHR30474">
    <property type="entry name" value="CELL CYCLE PROTEIN"/>
    <property type="match status" value="1"/>
</dbReference>
<evidence type="ECO:0000313" key="7">
    <source>
        <dbReference type="EMBL" id="HIR02301.1"/>
    </source>
</evidence>
<evidence type="ECO:0000313" key="8">
    <source>
        <dbReference type="Proteomes" id="UP000824261"/>
    </source>
</evidence>
<dbReference type="NCBIfam" id="TIGR02210">
    <property type="entry name" value="rodA_shape"/>
    <property type="match status" value="1"/>
</dbReference>
<protein>
    <submittedName>
        <fullName evidence="7">Rod shape-determining protein RodA</fullName>
    </submittedName>
</protein>
<keyword evidence="2 6" id="KW-0812">Transmembrane</keyword>
<reference evidence="7" key="1">
    <citation type="submission" date="2020-10" db="EMBL/GenBank/DDBJ databases">
        <authorList>
            <person name="Gilroy R."/>
        </authorList>
    </citation>
    <scope>NUCLEOTIDE SEQUENCE</scope>
    <source>
        <strain evidence="7">ChiGjej1B1-2707</strain>
    </source>
</reference>
<evidence type="ECO:0000256" key="5">
    <source>
        <dbReference type="ARBA" id="ARBA00023136"/>
    </source>
</evidence>
<dbReference type="GO" id="GO:0032153">
    <property type="term" value="C:cell division site"/>
    <property type="evidence" value="ECO:0007669"/>
    <property type="project" value="TreeGrafter"/>
</dbReference>
<sequence length="399" mass="43409">MPEQLNQISSLRTPDAQVTRATRPRRFKFLHLPLILVTVLLVVYGLLVVYAATSFDSEKYSFSRQLMGVVAGTIAMVALWRVDYRIVSNMTMPLLVITLLLILSPLVPGLGTDAGMGARCWINVGIQLQPGEFAKITVILLDASVLARYGGRLNDAREYLKALGCIMAPFVAIMLQPDLGTGLVYLFIGAVVLVVGGARLRYLLITLGALVALVALVFAIDQLYVMATGSSEYLILKQYQRDRLLVFLNQDGYNSDEGYNLRQAMIAIGSGGLFGKGWLNASQSALGFLPESSTDFIFCVLAEQFGFVGSIVLLALYLALLLICCRIARSAGDLFGTLLVMGVVGMWTFQIMENVGMDIGLMPITGVPLPFMSYGTSFMLVNFMLLGLIGSVWAHSGRS</sequence>
<evidence type="ECO:0000256" key="6">
    <source>
        <dbReference type="SAM" id="Phobius"/>
    </source>
</evidence>
<accession>A0A9D1A1S4</accession>
<feature type="transmembrane region" description="Helical" evidence="6">
    <location>
        <begin position="207"/>
        <end position="227"/>
    </location>
</feature>
<evidence type="ECO:0000256" key="3">
    <source>
        <dbReference type="ARBA" id="ARBA00022960"/>
    </source>
</evidence>
<comment type="caution">
    <text evidence="7">The sequence shown here is derived from an EMBL/GenBank/DDBJ whole genome shotgun (WGS) entry which is preliminary data.</text>
</comment>
<keyword evidence="5 6" id="KW-0472">Membrane</keyword>
<feature type="transmembrane region" description="Helical" evidence="6">
    <location>
        <begin position="92"/>
        <end position="111"/>
    </location>
</feature>
<feature type="transmembrane region" description="Helical" evidence="6">
    <location>
        <begin position="182"/>
        <end position="200"/>
    </location>
</feature>
<gene>
    <name evidence="7" type="primary">rodA</name>
    <name evidence="7" type="ORF">IAA69_08600</name>
</gene>
<dbReference type="Proteomes" id="UP000824261">
    <property type="component" value="Unassembled WGS sequence"/>
</dbReference>
<comment type="subcellular location">
    <subcellularLocation>
        <location evidence="1">Membrane</location>
        <topology evidence="1">Multi-pass membrane protein</topology>
    </subcellularLocation>
</comment>
<dbReference type="GO" id="GO:0005886">
    <property type="term" value="C:plasma membrane"/>
    <property type="evidence" value="ECO:0007669"/>
    <property type="project" value="TreeGrafter"/>
</dbReference>
<evidence type="ECO:0000256" key="4">
    <source>
        <dbReference type="ARBA" id="ARBA00022989"/>
    </source>
</evidence>
<dbReference type="GO" id="GO:0008360">
    <property type="term" value="P:regulation of cell shape"/>
    <property type="evidence" value="ECO:0007669"/>
    <property type="project" value="UniProtKB-KW"/>
</dbReference>
<feature type="transmembrane region" description="Helical" evidence="6">
    <location>
        <begin position="331"/>
        <end position="351"/>
    </location>
</feature>
<evidence type="ECO:0000256" key="1">
    <source>
        <dbReference type="ARBA" id="ARBA00004141"/>
    </source>
</evidence>
<keyword evidence="4 6" id="KW-1133">Transmembrane helix</keyword>
<feature type="transmembrane region" description="Helical" evidence="6">
    <location>
        <begin position="62"/>
        <end position="80"/>
    </location>
</feature>
<dbReference type="EMBL" id="DVGB01000106">
    <property type="protein sequence ID" value="HIR02301.1"/>
    <property type="molecule type" value="Genomic_DNA"/>
</dbReference>
<dbReference type="Pfam" id="PF01098">
    <property type="entry name" value="FTSW_RODA_SPOVE"/>
    <property type="match status" value="1"/>
</dbReference>
<reference evidence="7" key="2">
    <citation type="journal article" date="2021" name="PeerJ">
        <title>Extensive microbial diversity within the chicken gut microbiome revealed by metagenomics and culture.</title>
        <authorList>
            <person name="Gilroy R."/>
            <person name="Ravi A."/>
            <person name="Getino M."/>
            <person name="Pursley I."/>
            <person name="Horton D.L."/>
            <person name="Alikhan N.F."/>
            <person name="Baker D."/>
            <person name="Gharbi K."/>
            <person name="Hall N."/>
            <person name="Watson M."/>
            <person name="Adriaenssens E.M."/>
            <person name="Foster-Nyarko E."/>
            <person name="Jarju S."/>
            <person name="Secka A."/>
            <person name="Antonio M."/>
            <person name="Oren A."/>
            <person name="Chaudhuri R.R."/>
            <person name="La Ragione R."/>
            <person name="Hildebrand F."/>
            <person name="Pallen M.J."/>
        </authorList>
    </citation>
    <scope>NUCLEOTIDE SEQUENCE</scope>
    <source>
        <strain evidence="7">ChiGjej1B1-2707</strain>
    </source>
</reference>
<dbReference type="GO" id="GO:0051301">
    <property type="term" value="P:cell division"/>
    <property type="evidence" value="ECO:0007669"/>
    <property type="project" value="InterPro"/>
</dbReference>
<evidence type="ECO:0000256" key="2">
    <source>
        <dbReference type="ARBA" id="ARBA00022692"/>
    </source>
</evidence>
<dbReference type="PANTHER" id="PTHR30474:SF1">
    <property type="entry name" value="PEPTIDOGLYCAN GLYCOSYLTRANSFERASE MRDB"/>
    <property type="match status" value="1"/>
</dbReference>
<feature type="transmembrane region" description="Helical" evidence="6">
    <location>
        <begin position="371"/>
        <end position="394"/>
    </location>
</feature>
<dbReference type="InterPro" id="IPR001182">
    <property type="entry name" value="FtsW/RodA"/>
</dbReference>
<feature type="transmembrane region" description="Helical" evidence="6">
    <location>
        <begin position="305"/>
        <end position="324"/>
    </location>
</feature>
<dbReference type="GO" id="GO:0015648">
    <property type="term" value="F:lipid-linked peptidoglycan transporter activity"/>
    <property type="evidence" value="ECO:0007669"/>
    <property type="project" value="TreeGrafter"/>
</dbReference>
<feature type="transmembrane region" description="Helical" evidence="6">
    <location>
        <begin position="29"/>
        <end position="50"/>
    </location>
</feature>
<dbReference type="InterPro" id="IPR011923">
    <property type="entry name" value="RodA/MrdB"/>
</dbReference>
<keyword evidence="3" id="KW-0133">Cell shape</keyword>
<dbReference type="AlphaFoldDB" id="A0A9D1A1S4"/>
<organism evidence="7 8">
    <name type="scientific">Candidatus Aveggerthella stercoripullorum</name>
    <dbReference type="NCBI Taxonomy" id="2840688"/>
    <lineage>
        <taxon>Bacteria</taxon>
        <taxon>Bacillati</taxon>
        <taxon>Actinomycetota</taxon>
        <taxon>Coriobacteriia</taxon>
        <taxon>Eggerthellales</taxon>
        <taxon>Eggerthellaceae</taxon>
        <taxon>Eggerthellaceae incertae sedis</taxon>
        <taxon>Candidatus Aveggerthella</taxon>
    </lineage>
</organism>
<proteinExistence type="predicted"/>